<keyword evidence="1" id="KW-0677">Repeat</keyword>
<evidence type="ECO:0000256" key="3">
    <source>
        <dbReference type="SAM" id="MobiDB-lite"/>
    </source>
</evidence>
<dbReference type="InterPro" id="IPR046960">
    <property type="entry name" value="PPR_At4g14850-like_plant"/>
</dbReference>
<dbReference type="Pfam" id="PF01535">
    <property type="entry name" value="PPR"/>
    <property type="match status" value="2"/>
</dbReference>
<proteinExistence type="predicted"/>
<sequence>MSRFRLNIVIRRRRRSYGAVGVLLEAVVPGLNHNGLLCLEFVRHNISLAVVSDRESGTTSPHNRFTENYVGNRTGNSSSGSAAANVTASKEPSTGVHTTVSSDFVATRAALIDTGHHRSQGMLQKLEQQGISVTAAMYKMLVQRCTHTKNLVEGRKVYAHLSKSGLKADMYLLTAVLSMFCKCGSFTEARQVFDMMQERDVFTWTLMLAAYAKHGLGEEGFKLYEQVRDEGLKFDKIMYTSVVSVCASLRDLEKAKSVHQDIIRRGIELDAILEGNLVHMYARCGSMKLAHEIFDKMVKRNFVAWTAMIAGSAQHGTISETFELFQQMQQEHVKPDSIT</sequence>
<feature type="compositionally biased region" description="Low complexity" evidence="3">
    <location>
        <begin position="70"/>
        <end position="89"/>
    </location>
</feature>
<keyword evidence="5" id="KW-1185">Reference proteome</keyword>
<organism evidence="4 5">
    <name type="scientific">Sphagnum jensenii</name>
    <dbReference type="NCBI Taxonomy" id="128206"/>
    <lineage>
        <taxon>Eukaryota</taxon>
        <taxon>Viridiplantae</taxon>
        <taxon>Streptophyta</taxon>
        <taxon>Embryophyta</taxon>
        <taxon>Bryophyta</taxon>
        <taxon>Sphagnophytina</taxon>
        <taxon>Sphagnopsida</taxon>
        <taxon>Sphagnales</taxon>
        <taxon>Sphagnaceae</taxon>
        <taxon>Sphagnum</taxon>
    </lineage>
</organism>
<feature type="repeat" description="PPR" evidence="2">
    <location>
        <begin position="169"/>
        <end position="199"/>
    </location>
</feature>
<evidence type="ECO:0008006" key="6">
    <source>
        <dbReference type="Google" id="ProtNLM"/>
    </source>
</evidence>
<dbReference type="PANTHER" id="PTHR47926">
    <property type="entry name" value="PENTATRICOPEPTIDE REPEAT-CONTAINING PROTEIN"/>
    <property type="match status" value="1"/>
</dbReference>
<dbReference type="PROSITE" id="PS51375">
    <property type="entry name" value="PPR"/>
    <property type="match status" value="4"/>
</dbReference>
<reference evidence="4" key="1">
    <citation type="submission" date="2024-02" db="EMBL/GenBank/DDBJ databases">
        <authorList>
            <consortium name="ELIXIR-Norway"/>
            <consortium name="Elixir Norway"/>
        </authorList>
    </citation>
    <scope>NUCLEOTIDE SEQUENCE</scope>
</reference>
<accession>A0ABP0VZA2</accession>
<dbReference type="SUPFAM" id="SSF48452">
    <property type="entry name" value="TPR-like"/>
    <property type="match status" value="1"/>
</dbReference>
<feature type="repeat" description="PPR" evidence="2">
    <location>
        <begin position="200"/>
        <end position="234"/>
    </location>
</feature>
<evidence type="ECO:0000313" key="4">
    <source>
        <dbReference type="EMBL" id="CAK9259048.1"/>
    </source>
</evidence>
<gene>
    <name evidence="4" type="ORF">CSSPJE1EN1_LOCUS4526</name>
</gene>
<feature type="repeat" description="PPR" evidence="2">
    <location>
        <begin position="301"/>
        <end position="335"/>
    </location>
</feature>
<dbReference type="InterPro" id="IPR011990">
    <property type="entry name" value="TPR-like_helical_dom_sf"/>
</dbReference>
<name>A0ABP0VZA2_9BRYO</name>
<evidence type="ECO:0000256" key="1">
    <source>
        <dbReference type="ARBA" id="ARBA00022737"/>
    </source>
</evidence>
<feature type="region of interest" description="Disordered" evidence="3">
    <location>
        <begin position="53"/>
        <end position="97"/>
    </location>
</feature>
<dbReference type="InterPro" id="IPR002885">
    <property type="entry name" value="PPR_rpt"/>
</dbReference>
<dbReference type="NCBIfam" id="TIGR00756">
    <property type="entry name" value="PPR"/>
    <property type="match status" value="5"/>
</dbReference>
<evidence type="ECO:0000256" key="2">
    <source>
        <dbReference type="PROSITE-ProRule" id="PRU00708"/>
    </source>
</evidence>
<feature type="repeat" description="PPR" evidence="2">
    <location>
        <begin position="235"/>
        <end position="269"/>
    </location>
</feature>
<protein>
    <recommendedName>
        <fullName evidence="6">Pentatricopeptide repeat-containing protein</fullName>
    </recommendedName>
</protein>
<dbReference type="EMBL" id="OZ020107">
    <property type="protein sequence ID" value="CAK9259048.1"/>
    <property type="molecule type" value="Genomic_DNA"/>
</dbReference>
<dbReference type="Proteomes" id="UP001497444">
    <property type="component" value="Chromosome 12"/>
</dbReference>
<evidence type="ECO:0000313" key="5">
    <source>
        <dbReference type="Proteomes" id="UP001497444"/>
    </source>
</evidence>
<dbReference type="Gene3D" id="1.25.40.10">
    <property type="entry name" value="Tetratricopeptide repeat domain"/>
    <property type="match status" value="2"/>
</dbReference>
<dbReference type="Pfam" id="PF13041">
    <property type="entry name" value="PPR_2"/>
    <property type="match status" value="1"/>
</dbReference>